<evidence type="ECO:0000313" key="3">
    <source>
        <dbReference type="Proteomes" id="UP000054097"/>
    </source>
</evidence>
<dbReference type="STRING" id="933852.A0A0C3ATD5"/>
<name>A0A0C3ATD5_SERVB</name>
<reference evidence="3" key="2">
    <citation type="submission" date="2015-01" db="EMBL/GenBank/DDBJ databases">
        <title>Evolutionary Origins and Diversification of the Mycorrhizal Mutualists.</title>
        <authorList>
            <consortium name="DOE Joint Genome Institute"/>
            <consortium name="Mycorrhizal Genomics Consortium"/>
            <person name="Kohler A."/>
            <person name="Kuo A."/>
            <person name="Nagy L.G."/>
            <person name="Floudas D."/>
            <person name="Copeland A."/>
            <person name="Barry K.W."/>
            <person name="Cichocki N."/>
            <person name="Veneault-Fourrey C."/>
            <person name="LaButti K."/>
            <person name="Lindquist E.A."/>
            <person name="Lipzen A."/>
            <person name="Lundell T."/>
            <person name="Morin E."/>
            <person name="Murat C."/>
            <person name="Riley R."/>
            <person name="Ohm R."/>
            <person name="Sun H."/>
            <person name="Tunlid A."/>
            <person name="Henrissat B."/>
            <person name="Grigoriev I.V."/>
            <person name="Hibbett D.S."/>
            <person name="Martin F."/>
        </authorList>
    </citation>
    <scope>NUCLEOTIDE SEQUENCE [LARGE SCALE GENOMIC DNA]</scope>
    <source>
        <strain evidence="3">MAFF 305830</strain>
    </source>
</reference>
<evidence type="ECO:0000256" key="1">
    <source>
        <dbReference type="ARBA" id="ARBA00023002"/>
    </source>
</evidence>
<reference evidence="2 3" key="1">
    <citation type="submission" date="2014-04" db="EMBL/GenBank/DDBJ databases">
        <authorList>
            <consortium name="DOE Joint Genome Institute"/>
            <person name="Kuo A."/>
            <person name="Zuccaro A."/>
            <person name="Kohler A."/>
            <person name="Nagy L.G."/>
            <person name="Floudas D."/>
            <person name="Copeland A."/>
            <person name="Barry K.W."/>
            <person name="Cichocki N."/>
            <person name="Veneault-Fourrey C."/>
            <person name="LaButti K."/>
            <person name="Lindquist E.A."/>
            <person name="Lipzen A."/>
            <person name="Lundell T."/>
            <person name="Morin E."/>
            <person name="Murat C."/>
            <person name="Sun H."/>
            <person name="Tunlid A."/>
            <person name="Henrissat B."/>
            <person name="Grigoriev I.V."/>
            <person name="Hibbett D.S."/>
            <person name="Martin F."/>
            <person name="Nordberg H.P."/>
            <person name="Cantor M.N."/>
            <person name="Hua S.X."/>
        </authorList>
    </citation>
    <scope>NUCLEOTIDE SEQUENCE [LARGE SCALE GENOMIC DNA]</scope>
    <source>
        <strain evidence="2 3">MAFF 305830</strain>
    </source>
</reference>
<dbReference type="InterPro" id="IPR036291">
    <property type="entry name" value="NAD(P)-bd_dom_sf"/>
</dbReference>
<evidence type="ECO:0008006" key="4">
    <source>
        <dbReference type="Google" id="ProtNLM"/>
    </source>
</evidence>
<dbReference type="PANTHER" id="PTHR43157:SF31">
    <property type="entry name" value="PHOSPHATIDYLINOSITOL-GLYCAN BIOSYNTHESIS CLASS F PROTEIN"/>
    <property type="match status" value="1"/>
</dbReference>
<keyword evidence="3" id="KW-1185">Reference proteome</keyword>
<dbReference type="OrthoDB" id="542013at2759"/>
<evidence type="ECO:0000313" key="2">
    <source>
        <dbReference type="EMBL" id="KIM23279.1"/>
    </source>
</evidence>
<dbReference type="HOGENOM" id="CLU_010194_44_4_1"/>
<gene>
    <name evidence="2" type="ORF">M408DRAFT_27970</name>
</gene>
<proteinExistence type="predicted"/>
<dbReference type="PANTHER" id="PTHR43157">
    <property type="entry name" value="PHOSPHATIDYLINOSITOL-GLYCAN BIOSYNTHESIS CLASS F PROTEIN-RELATED"/>
    <property type="match status" value="1"/>
</dbReference>
<dbReference type="Proteomes" id="UP000054097">
    <property type="component" value="Unassembled WGS sequence"/>
</dbReference>
<organism evidence="2 3">
    <name type="scientific">Serendipita vermifera MAFF 305830</name>
    <dbReference type="NCBI Taxonomy" id="933852"/>
    <lineage>
        <taxon>Eukaryota</taxon>
        <taxon>Fungi</taxon>
        <taxon>Dikarya</taxon>
        <taxon>Basidiomycota</taxon>
        <taxon>Agaricomycotina</taxon>
        <taxon>Agaricomycetes</taxon>
        <taxon>Sebacinales</taxon>
        <taxon>Serendipitaceae</taxon>
        <taxon>Serendipita</taxon>
    </lineage>
</organism>
<dbReference type="EMBL" id="KN824339">
    <property type="protein sequence ID" value="KIM23279.1"/>
    <property type="molecule type" value="Genomic_DNA"/>
</dbReference>
<dbReference type="PRINTS" id="PR00081">
    <property type="entry name" value="GDHRDH"/>
</dbReference>
<dbReference type="InterPro" id="IPR002347">
    <property type="entry name" value="SDR_fam"/>
</dbReference>
<dbReference type="GO" id="GO:0016491">
    <property type="term" value="F:oxidoreductase activity"/>
    <property type="evidence" value="ECO:0007669"/>
    <property type="project" value="UniProtKB-KW"/>
</dbReference>
<accession>A0A0C3ATD5</accession>
<dbReference type="Gene3D" id="3.40.50.720">
    <property type="entry name" value="NAD(P)-binding Rossmann-like Domain"/>
    <property type="match status" value="1"/>
</dbReference>
<dbReference type="SUPFAM" id="SSF51735">
    <property type="entry name" value="NAD(P)-binding Rossmann-fold domains"/>
    <property type="match status" value="1"/>
</dbReference>
<keyword evidence="1" id="KW-0560">Oxidoreductase</keyword>
<protein>
    <recommendedName>
        <fullName evidence="4">Ketoreductase (KR) domain-containing protein</fullName>
    </recommendedName>
</protein>
<dbReference type="AlphaFoldDB" id="A0A0C3ATD5"/>
<sequence length="328" mass="35624">MSATAIPRVICTSIAERNLDLPETKADLHGRVMIITGANTGLGLESAKRFYEMQPAHLILAVRNISKGEVAKQEILSTASVESTTKLDVWELDLASFESVKTFGRKCEAELERLDILLENGGVNGGALQVNVLSTFLLAGLLAPLLAKTEKLPAPGGANLKPHLVVVSSDVHQIVPIREKNKPEIFRAFNDESQFRAGERYALTKLLDLLMTEELAKVPLLSDVVVCSVNPGFCQSDLMREASSIQRRIGYAILARTTALGARTYLWAALTNDIPPGSYTSSCRVLKPSGVAAAKDAPQVRKKLWKEMAAILTKEVPDTATLWGASYL</sequence>
<dbReference type="Pfam" id="PF00106">
    <property type="entry name" value="adh_short"/>
    <property type="match status" value="1"/>
</dbReference>